<dbReference type="InterPro" id="IPR015424">
    <property type="entry name" value="PyrdxlP-dep_Trfase"/>
</dbReference>
<dbReference type="Proteomes" id="UP000232323">
    <property type="component" value="Unassembled WGS sequence"/>
</dbReference>
<evidence type="ECO:0000256" key="4">
    <source>
        <dbReference type="ARBA" id="ARBA00022898"/>
    </source>
</evidence>
<dbReference type="InterPro" id="IPR015422">
    <property type="entry name" value="PyrdxlP-dep_Trfase_small"/>
</dbReference>
<evidence type="ECO:0008006" key="7">
    <source>
        <dbReference type="Google" id="ProtNLM"/>
    </source>
</evidence>
<dbReference type="AlphaFoldDB" id="A0A250XTJ4"/>
<dbReference type="InterPro" id="IPR050859">
    <property type="entry name" value="Class-I_PLP-dep_aminotransf"/>
</dbReference>
<organism evidence="5 6">
    <name type="scientific">Chlamydomonas eustigma</name>
    <dbReference type="NCBI Taxonomy" id="1157962"/>
    <lineage>
        <taxon>Eukaryota</taxon>
        <taxon>Viridiplantae</taxon>
        <taxon>Chlorophyta</taxon>
        <taxon>core chlorophytes</taxon>
        <taxon>Chlorophyceae</taxon>
        <taxon>CS clade</taxon>
        <taxon>Chlamydomonadales</taxon>
        <taxon>Chlamydomonadaceae</taxon>
        <taxon>Chlamydomonas</taxon>
    </lineage>
</organism>
<comment type="caution">
    <text evidence="5">The sequence shown here is derived from an EMBL/GenBank/DDBJ whole genome shotgun (WGS) entry which is preliminary data.</text>
</comment>
<dbReference type="SUPFAM" id="SSF53383">
    <property type="entry name" value="PLP-dependent transferases"/>
    <property type="match status" value="1"/>
</dbReference>
<keyword evidence="3" id="KW-0808">Transferase</keyword>
<name>A0A250XTJ4_9CHLO</name>
<dbReference type="Gene3D" id="3.90.1150.10">
    <property type="entry name" value="Aspartate Aminotransferase, domain 1"/>
    <property type="match status" value="1"/>
</dbReference>
<keyword evidence="2" id="KW-0032">Aminotransferase</keyword>
<dbReference type="PANTHER" id="PTHR42790:SF19">
    <property type="entry name" value="KYNURENINE_ALPHA-AMINOADIPATE AMINOTRANSFERASE, MITOCHONDRIAL"/>
    <property type="match status" value="1"/>
</dbReference>
<dbReference type="OrthoDB" id="691673at2759"/>
<evidence type="ECO:0000256" key="1">
    <source>
        <dbReference type="ARBA" id="ARBA00001933"/>
    </source>
</evidence>
<gene>
    <name evidence="5" type="ORF">CEUSTIGMA_g13808.t1</name>
</gene>
<reference evidence="5 6" key="1">
    <citation type="submission" date="2017-08" db="EMBL/GenBank/DDBJ databases">
        <title>Acidophilic green algal genome provides insights into adaptation to an acidic environment.</title>
        <authorList>
            <person name="Hirooka S."/>
            <person name="Hirose Y."/>
            <person name="Kanesaki Y."/>
            <person name="Higuchi S."/>
            <person name="Fujiwara T."/>
            <person name="Onuma R."/>
            <person name="Era A."/>
            <person name="Ohbayashi R."/>
            <person name="Uzuka A."/>
            <person name="Nozaki H."/>
            <person name="Yoshikawa H."/>
            <person name="Miyagishima S.Y."/>
        </authorList>
    </citation>
    <scope>NUCLEOTIDE SEQUENCE [LARGE SCALE GENOMIC DNA]</scope>
    <source>
        <strain evidence="5 6">NIES-2499</strain>
    </source>
</reference>
<keyword evidence="4" id="KW-0663">Pyridoxal phosphate</keyword>
<evidence type="ECO:0000256" key="2">
    <source>
        <dbReference type="ARBA" id="ARBA00022576"/>
    </source>
</evidence>
<sequence>MHHDEMIVSWCENNAQRLYRRRGEVAFKAATQHLSGLAEFERPQAGMFMWLKLTVVDDFGDAAAAAFVREGVVAVPGHLFWVVSGEEIRSHIPNSGCSSEQQLHATASPCPFIRITFGGLSEFQIQEGFKRMGQAIRSLL</sequence>
<protein>
    <recommendedName>
        <fullName evidence="7">Aminotransferase class I/classII domain-containing protein</fullName>
    </recommendedName>
</protein>
<dbReference type="GO" id="GO:1901605">
    <property type="term" value="P:alpha-amino acid metabolic process"/>
    <property type="evidence" value="ECO:0007669"/>
    <property type="project" value="TreeGrafter"/>
</dbReference>
<evidence type="ECO:0000256" key="3">
    <source>
        <dbReference type="ARBA" id="ARBA00022679"/>
    </source>
</evidence>
<dbReference type="STRING" id="1157962.A0A250XTJ4"/>
<dbReference type="PANTHER" id="PTHR42790">
    <property type="entry name" value="AMINOTRANSFERASE"/>
    <property type="match status" value="1"/>
</dbReference>
<dbReference type="GO" id="GO:0008483">
    <property type="term" value="F:transaminase activity"/>
    <property type="evidence" value="ECO:0007669"/>
    <property type="project" value="UniProtKB-KW"/>
</dbReference>
<accession>A0A250XTJ4</accession>
<evidence type="ECO:0000313" key="5">
    <source>
        <dbReference type="EMBL" id="GAX86397.1"/>
    </source>
</evidence>
<comment type="cofactor">
    <cofactor evidence="1">
        <name>pyridoxal 5'-phosphate</name>
        <dbReference type="ChEBI" id="CHEBI:597326"/>
    </cofactor>
</comment>
<evidence type="ECO:0000313" key="6">
    <source>
        <dbReference type="Proteomes" id="UP000232323"/>
    </source>
</evidence>
<dbReference type="EMBL" id="BEGY01000291">
    <property type="protein sequence ID" value="GAX86397.1"/>
    <property type="molecule type" value="Genomic_DNA"/>
</dbReference>
<keyword evidence="6" id="KW-1185">Reference proteome</keyword>
<proteinExistence type="predicted"/>